<dbReference type="InterPro" id="IPR018764">
    <property type="entry name" value="RskA_C"/>
</dbReference>
<dbReference type="InterPro" id="IPR041916">
    <property type="entry name" value="Anti_sigma_zinc_sf"/>
</dbReference>
<evidence type="ECO:0000259" key="12">
    <source>
        <dbReference type="Pfam" id="PF10099"/>
    </source>
</evidence>
<evidence type="ECO:0000256" key="1">
    <source>
        <dbReference type="ARBA" id="ARBA00004167"/>
    </source>
</evidence>
<evidence type="ECO:0000256" key="2">
    <source>
        <dbReference type="ARBA" id="ARBA00004236"/>
    </source>
</evidence>
<gene>
    <name evidence="14" type="ORF">IW245_007642</name>
</gene>
<reference evidence="14" key="1">
    <citation type="submission" date="2020-11" db="EMBL/GenBank/DDBJ databases">
        <title>Sequencing the genomes of 1000 actinobacteria strains.</title>
        <authorList>
            <person name="Klenk H.-P."/>
        </authorList>
    </citation>
    <scope>NUCLEOTIDE SEQUENCE</scope>
    <source>
        <strain evidence="14">DSM 45356</strain>
    </source>
</reference>
<proteinExistence type="predicted"/>
<protein>
    <recommendedName>
        <fullName evidence="10">Regulator of SigK</fullName>
    </recommendedName>
    <alternativeName>
        <fullName evidence="9">Sigma-K anti-sigma factor RskA</fullName>
    </alternativeName>
</protein>
<dbReference type="PANTHER" id="PTHR37461:SF1">
    <property type="entry name" value="ANTI-SIGMA-K FACTOR RSKA"/>
    <property type="match status" value="1"/>
</dbReference>
<dbReference type="RefSeq" id="WP_197007859.1">
    <property type="nucleotide sequence ID" value="NZ_BONS01000013.1"/>
</dbReference>
<evidence type="ECO:0000256" key="6">
    <source>
        <dbReference type="ARBA" id="ARBA00023015"/>
    </source>
</evidence>
<evidence type="ECO:0000256" key="7">
    <source>
        <dbReference type="ARBA" id="ARBA00023136"/>
    </source>
</evidence>
<dbReference type="Proteomes" id="UP000622552">
    <property type="component" value="Unassembled WGS sequence"/>
</dbReference>
<keyword evidence="6" id="KW-0805">Transcription regulation</keyword>
<name>A0A8J7H4M7_9ACTN</name>
<dbReference type="Pfam" id="PF10099">
    <property type="entry name" value="RskA_C"/>
    <property type="match status" value="1"/>
</dbReference>
<keyword evidence="5 11" id="KW-1133">Transmembrane helix</keyword>
<feature type="transmembrane region" description="Helical" evidence="11">
    <location>
        <begin position="97"/>
        <end position="119"/>
    </location>
</feature>
<dbReference type="InterPro" id="IPR027383">
    <property type="entry name" value="Znf_put"/>
</dbReference>
<keyword evidence="15" id="KW-1185">Reference proteome</keyword>
<dbReference type="InterPro" id="IPR051474">
    <property type="entry name" value="Anti-sigma-K/W_factor"/>
</dbReference>
<dbReference type="GO" id="GO:0005886">
    <property type="term" value="C:plasma membrane"/>
    <property type="evidence" value="ECO:0007669"/>
    <property type="project" value="UniProtKB-SubCell"/>
</dbReference>
<evidence type="ECO:0000313" key="14">
    <source>
        <dbReference type="EMBL" id="MBG6141448.1"/>
    </source>
</evidence>
<evidence type="ECO:0000313" key="15">
    <source>
        <dbReference type="Proteomes" id="UP000622552"/>
    </source>
</evidence>
<evidence type="ECO:0000256" key="8">
    <source>
        <dbReference type="ARBA" id="ARBA00023163"/>
    </source>
</evidence>
<evidence type="ECO:0000256" key="3">
    <source>
        <dbReference type="ARBA" id="ARBA00022475"/>
    </source>
</evidence>
<dbReference type="GO" id="GO:0006417">
    <property type="term" value="P:regulation of translation"/>
    <property type="evidence" value="ECO:0007669"/>
    <property type="project" value="TreeGrafter"/>
</dbReference>
<evidence type="ECO:0000259" key="13">
    <source>
        <dbReference type="Pfam" id="PF13490"/>
    </source>
</evidence>
<keyword evidence="8" id="KW-0804">Transcription</keyword>
<dbReference type="AlphaFoldDB" id="A0A8J7H4M7"/>
<evidence type="ECO:0000256" key="9">
    <source>
        <dbReference type="ARBA" id="ARBA00029829"/>
    </source>
</evidence>
<comment type="subcellular location">
    <subcellularLocation>
        <location evidence="2">Cell membrane</location>
    </subcellularLocation>
    <subcellularLocation>
        <location evidence="1">Membrane</location>
        <topology evidence="1">Single-pass membrane protein</topology>
    </subcellularLocation>
</comment>
<keyword evidence="3" id="KW-1003">Cell membrane</keyword>
<feature type="domain" description="Putative zinc-finger" evidence="13">
    <location>
        <begin position="5"/>
        <end position="36"/>
    </location>
</feature>
<evidence type="ECO:0000256" key="5">
    <source>
        <dbReference type="ARBA" id="ARBA00022989"/>
    </source>
</evidence>
<keyword evidence="4 11" id="KW-0812">Transmembrane</keyword>
<dbReference type="GO" id="GO:0016989">
    <property type="term" value="F:sigma factor antagonist activity"/>
    <property type="evidence" value="ECO:0007669"/>
    <property type="project" value="TreeGrafter"/>
</dbReference>
<organism evidence="14 15">
    <name type="scientific">Longispora fulva</name>
    <dbReference type="NCBI Taxonomy" id="619741"/>
    <lineage>
        <taxon>Bacteria</taxon>
        <taxon>Bacillati</taxon>
        <taxon>Actinomycetota</taxon>
        <taxon>Actinomycetes</taxon>
        <taxon>Micromonosporales</taxon>
        <taxon>Micromonosporaceae</taxon>
        <taxon>Longispora</taxon>
    </lineage>
</organism>
<evidence type="ECO:0000256" key="10">
    <source>
        <dbReference type="ARBA" id="ARBA00030803"/>
    </source>
</evidence>
<keyword evidence="7 11" id="KW-0472">Membrane</keyword>
<dbReference type="PANTHER" id="PTHR37461">
    <property type="entry name" value="ANTI-SIGMA-K FACTOR RSKA"/>
    <property type="match status" value="1"/>
</dbReference>
<dbReference type="Pfam" id="PF13490">
    <property type="entry name" value="zf-HC2"/>
    <property type="match status" value="1"/>
</dbReference>
<sequence>MNTTDVHTLVGAYVLDAVDDLERAAVERHLAGCAECTTEVAELRATAARLGSAAAAPPPPGLRERVLAEAHRTRQLAPAARHAEPVSSPAVVRRWRAWTAAAVAAAVIAVGVGTTTYVVQERRVSSERQQAADIRAVLAAPDARVILADVAGGGRVSVIKSDQRGEAVVVMTDLPEVDKQKAYQLWTIVGSQATASNVMAGGERSGVTLLKGLSSVDALGLTREPAGGSKEPTKPVLAAVPIRR</sequence>
<dbReference type="EMBL" id="JADOUF010000001">
    <property type="protein sequence ID" value="MBG6141448.1"/>
    <property type="molecule type" value="Genomic_DNA"/>
</dbReference>
<dbReference type="Gene3D" id="1.10.10.1320">
    <property type="entry name" value="Anti-sigma factor, zinc-finger domain"/>
    <property type="match status" value="1"/>
</dbReference>
<accession>A0A8J7H4M7</accession>
<evidence type="ECO:0000256" key="11">
    <source>
        <dbReference type="SAM" id="Phobius"/>
    </source>
</evidence>
<evidence type="ECO:0000256" key="4">
    <source>
        <dbReference type="ARBA" id="ARBA00022692"/>
    </source>
</evidence>
<feature type="domain" description="Anti-sigma K factor RskA C-terminal" evidence="12">
    <location>
        <begin position="100"/>
        <end position="235"/>
    </location>
</feature>
<comment type="caution">
    <text evidence="14">The sequence shown here is derived from an EMBL/GenBank/DDBJ whole genome shotgun (WGS) entry which is preliminary data.</text>
</comment>